<evidence type="ECO:0000313" key="3">
    <source>
        <dbReference type="Proteomes" id="UP000702209"/>
    </source>
</evidence>
<feature type="compositionally biased region" description="Basic residues" evidence="1">
    <location>
        <begin position="1"/>
        <end position="11"/>
    </location>
</feature>
<accession>A0ABS0D230</accession>
<proteinExistence type="predicted"/>
<organism evidence="2 3">
    <name type="scientific">Nocardia amamiensis</name>
    <dbReference type="NCBI Taxonomy" id="404578"/>
    <lineage>
        <taxon>Bacteria</taxon>
        <taxon>Bacillati</taxon>
        <taxon>Actinomycetota</taxon>
        <taxon>Actinomycetes</taxon>
        <taxon>Mycobacteriales</taxon>
        <taxon>Nocardiaceae</taxon>
        <taxon>Nocardia</taxon>
    </lineage>
</organism>
<dbReference type="Proteomes" id="UP000702209">
    <property type="component" value="Unassembled WGS sequence"/>
</dbReference>
<keyword evidence="3" id="KW-1185">Reference proteome</keyword>
<reference evidence="2 3" key="1">
    <citation type="submission" date="2020-10" db="EMBL/GenBank/DDBJ databases">
        <title>Identification of Nocardia species via Next-generation sequencing and recognition of intraspecies genetic diversity.</title>
        <authorList>
            <person name="Li P."/>
            <person name="Li P."/>
            <person name="Lu B."/>
        </authorList>
    </citation>
    <scope>NUCLEOTIDE SEQUENCE [LARGE SCALE GENOMIC DNA]</scope>
    <source>
        <strain evidence="2 3">BJ06-0157</strain>
    </source>
</reference>
<evidence type="ECO:0000313" key="2">
    <source>
        <dbReference type="EMBL" id="MBF6302696.1"/>
    </source>
</evidence>
<comment type="caution">
    <text evidence="2">The sequence shown here is derived from an EMBL/GenBank/DDBJ whole genome shotgun (WGS) entry which is preliminary data.</text>
</comment>
<name>A0ABS0D230_9NOCA</name>
<dbReference type="EMBL" id="JADLQX010000052">
    <property type="protein sequence ID" value="MBF6302696.1"/>
    <property type="molecule type" value="Genomic_DNA"/>
</dbReference>
<protein>
    <recommendedName>
        <fullName evidence="4">Bacterial mobilisation domain-containing protein</fullName>
    </recommendedName>
</protein>
<evidence type="ECO:0008006" key="4">
    <source>
        <dbReference type="Google" id="ProtNLM"/>
    </source>
</evidence>
<feature type="region of interest" description="Disordered" evidence="1">
    <location>
        <begin position="1"/>
        <end position="20"/>
    </location>
</feature>
<evidence type="ECO:0000256" key="1">
    <source>
        <dbReference type="SAM" id="MobiDB-lite"/>
    </source>
</evidence>
<sequence length="139" mass="14836">MPSKSKQGHRPHSVEKRTRRHEALFAPTEWALVTAAAATVGLKPGAFIAKAAVGAAKAFAAQRNGAAVRTSGQVEILIAEVRELRRLLGNVAGNVNDVAKHANSTGELGHNADAVLTYTRKINGRIDAWLVEQLRRGAL</sequence>
<gene>
    <name evidence="2" type="ORF">IU459_34965</name>
</gene>